<evidence type="ECO:0000313" key="13">
    <source>
        <dbReference type="EMBL" id="SFU63592.1"/>
    </source>
</evidence>
<protein>
    <recommendedName>
        <fullName evidence="10">tRNA modification GTPase MnmE</fullName>
        <ecNumber evidence="10">3.6.-.-</ecNumber>
    </recommendedName>
</protein>
<dbReference type="FunFam" id="3.40.50.300:FF:000494">
    <property type="entry name" value="tRNA modification GTPase MnmE"/>
    <property type="match status" value="1"/>
</dbReference>
<feature type="binding site" evidence="10">
    <location>
        <position position="251"/>
    </location>
    <ligand>
        <name>K(+)</name>
        <dbReference type="ChEBI" id="CHEBI:29103"/>
    </ligand>
</feature>
<dbReference type="Gene3D" id="3.30.1360.120">
    <property type="entry name" value="Probable tRNA modification gtpase trme, domain 1"/>
    <property type="match status" value="1"/>
</dbReference>
<feature type="binding site" evidence="10">
    <location>
        <position position="22"/>
    </location>
    <ligand>
        <name>(6S)-5-formyl-5,6,7,8-tetrahydrofolate</name>
        <dbReference type="ChEBI" id="CHEBI:57457"/>
    </ligand>
</feature>
<evidence type="ECO:0000256" key="2">
    <source>
        <dbReference type="ARBA" id="ARBA00022490"/>
    </source>
</evidence>
<feature type="binding site" evidence="10">
    <location>
        <position position="230"/>
    </location>
    <ligand>
        <name>K(+)</name>
        <dbReference type="ChEBI" id="CHEBI:29103"/>
    </ligand>
</feature>
<dbReference type="GO" id="GO:0005525">
    <property type="term" value="F:GTP binding"/>
    <property type="evidence" value="ECO:0007669"/>
    <property type="project" value="UniProtKB-UniRule"/>
</dbReference>
<dbReference type="InterPro" id="IPR005225">
    <property type="entry name" value="Small_GTP-bd"/>
</dbReference>
<feature type="binding site" evidence="10">
    <location>
        <position position="124"/>
    </location>
    <ligand>
        <name>(6S)-5-formyl-5,6,7,8-tetrahydrofolate</name>
        <dbReference type="ChEBI" id="CHEBI:57457"/>
    </ligand>
</feature>
<dbReference type="GO" id="GO:0046872">
    <property type="term" value="F:metal ion binding"/>
    <property type="evidence" value="ECO:0007669"/>
    <property type="project" value="UniProtKB-KW"/>
</dbReference>
<evidence type="ECO:0000256" key="5">
    <source>
        <dbReference type="ARBA" id="ARBA00022741"/>
    </source>
</evidence>
<evidence type="ECO:0000256" key="7">
    <source>
        <dbReference type="ARBA" id="ARBA00022842"/>
    </source>
</evidence>
<dbReference type="InterPro" id="IPR027417">
    <property type="entry name" value="P-loop_NTPase"/>
</dbReference>
<dbReference type="AlphaFoldDB" id="A0A1I7HS67"/>
<dbReference type="CDD" id="cd14858">
    <property type="entry name" value="TrmE_N"/>
    <property type="match status" value="1"/>
</dbReference>
<dbReference type="Gene3D" id="1.20.120.430">
    <property type="entry name" value="tRNA modification GTPase MnmE domain 2"/>
    <property type="match status" value="1"/>
</dbReference>
<proteinExistence type="inferred from homology"/>
<dbReference type="InterPro" id="IPR018948">
    <property type="entry name" value="GTP-bd_TrmE_N"/>
</dbReference>
<keyword evidence="3 10" id="KW-0819">tRNA processing</keyword>
<dbReference type="PANTHER" id="PTHR42714:SF2">
    <property type="entry name" value="TRNA MODIFICATION GTPASE GTPBP3, MITOCHONDRIAL"/>
    <property type="match status" value="1"/>
</dbReference>
<dbReference type="Pfam" id="PF12631">
    <property type="entry name" value="MnmE_helical"/>
    <property type="match status" value="1"/>
</dbReference>
<dbReference type="InterPro" id="IPR006073">
    <property type="entry name" value="GTP-bd"/>
</dbReference>
<dbReference type="PROSITE" id="PS51709">
    <property type="entry name" value="G_TRME"/>
    <property type="match status" value="1"/>
</dbReference>
<evidence type="ECO:0000256" key="8">
    <source>
        <dbReference type="ARBA" id="ARBA00022958"/>
    </source>
</evidence>
<dbReference type="GO" id="GO:0030488">
    <property type="term" value="P:tRNA methylation"/>
    <property type="evidence" value="ECO:0007669"/>
    <property type="project" value="TreeGrafter"/>
</dbReference>
<dbReference type="FunFam" id="3.30.1360.120:FF:000003">
    <property type="entry name" value="tRNA modification GTPase MnmE"/>
    <property type="match status" value="1"/>
</dbReference>
<keyword evidence="8 10" id="KW-0630">Potassium</keyword>
<comment type="caution">
    <text evidence="10">Lacks conserved residue(s) required for the propagation of feature annotation.</text>
</comment>
<evidence type="ECO:0000313" key="14">
    <source>
        <dbReference type="Proteomes" id="UP000198817"/>
    </source>
</evidence>
<dbReference type="Proteomes" id="UP000198817">
    <property type="component" value="Unassembled WGS sequence"/>
</dbReference>
<evidence type="ECO:0000256" key="11">
    <source>
        <dbReference type="RuleBase" id="RU003313"/>
    </source>
</evidence>
<dbReference type="InterPro" id="IPR027266">
    <property type="entry name" value="TrmE/GcvT-like"/>
</dbReference>
<feature type="binding site" evidence="10">
    <location>
        <begin position="249"/>
        <end position="255"/>
    </location>
    <ligand>
        <name>GTP</name>
        <dbReference type="ChEBI" id="CHEBI:37565"/>
    </ligand>
</feature>
<name>A0A1I7HS67_9FIRM</name>
<keyword evidence="2 10" id="KW-0963">Cytoplasm</keyword>
<dbReference type="Pfam" id="PF10396">
    <property type="entry name" value="TrmE_N"/>
    <property type="match status" value="1"/>
</dbReference>
<dbReference type="InterPro" id="IPR031168">
    <property type="entry name" value="G_TrmE"/>
</dbReference>
<dbReference type="HAMAP" id="MF_00379">
    <property type="entry name" value="GTPase_MnmE"/>
    <property type="match status" value="1"/>
</dbReference>
<evidence type="ECO:0000256" key="1">
    <source>
        <dbReference type="ARBA" id="ARBA00011043"/>
    </source>
</evidence>
<comment type="subunit">
    <text evidence="10">Homodimer. Heterotetramer of two MnmE and two MnmG subunits.</text>
</comment>
<dbReference type="NCBIfam" id="TIGR00450">
    <property type="entry name" value="mnmE_trmE_thdF"/>
    <property type="match status" value="1"/>
</dbReference>
<comment type="cofactor">
    <cofactor evidence="10">
        <name>K(+)</name>
        <dbReference type="ChEBI" id="CHEBI:29103"/>
    </cofactor>
    <text evidence="10">Binds 1 potassium ion per subunit.</text>
</comment>
<dbReference type="SUPFAM" id="SSF52540">
    <property type="entry name" value="P-loop containing nucleoside triphosphate hydrolases"/>
    <property type="match status" value="1"/>
</dbReference>
<evidence type="ECO:0000256" key="4">
    <source>
        <dbReference type="ARBA" id="ARBA00022723"/>
    </source>
</evidence>
<keyword evidence="4 10" id="KW-0479">Metal-binding</keyword>
<feature type="binding site" evidence="10">
    <location>
        <position position="458"/>
    </location>
    <ligand>
        <name>(6S)-5-formyl-5,6,7,8-tetrahydrofolate</name>
        <dbReference type="ChEBI" id="CHEBI:57457"/>
    </ligand>
</feature>
<dbReference type="InterPro" id="IPR027368">
    <property type="entry name" value="MnmE_dom2"/>
</dbReference>
<dbReference type="GO" id="GO:0042802">
    <property type="term" value="F:identical protein binding"/>
    <property type="evidence" value="ECO:0007669"/>
    <property type="project" value="UniProtKB-ARBA"/>
</dbReference>
<gene>
    <name evidence="10" type="primary">mnmE</name>
    <name evidence="10" type="synonym">trmE</name>
    <name evidence="13" type="ORF">SAMN05216508_12311</name>
</gene>
<feature type="binding site" evidence="10">
    <location>
        <position position="249"/>
    </location>
    <ligand>
        <name>K(+)</name>
        <dbReference type="ChEBI" id="CHEBI:29103"/>
    </ligand>
</feature>
<dbReference type="PANTHER" id="PTHR42714">
    <property type="entry name" value="TRNA MODIFICATION GTPASE GTPBP3"/>
    <property type="match status" value="1"/>
</dbReference>
<keyword evidence="9 10" id="KW-0342">GTP-binding</keyword>
<evidence type="ECO:0000256" key="9">
    <source>
        <dbReference type="ARBA" id="ARBA00023134"/>
    </source>
</evidence>
<keyword evidence="7 10" id="KW-0460">Magnesium</keyword>
<feature type="binding site" evidence="10">
    <location>
        <position position="255"/>
    </location>
    <ligand>
        <name>Mg(2+)</name>
        <dbReference type="ChEBI" id="CHEBI:18420"/>
    </ligand>
</feature>
<dbReference type="Gene3D" id="3.40.50.300">
    <property type="entry name" value="P-loop containing nucleotide triphosphate hydrolases"/>
    <property type="match status" value="1"/>
</dbReference>
<dbReference type="NCBIfam" id="TIGR00231">
    <property type="entry name" value="small_GTP"/>
    <property type="match status" value="1"/>
</dbReference>
<comment type="similarity">
    <text evidence="1 10 11">Belongs to the TRAFAC class TrmE-Era-EngA-EngB-Septin-like GTPase superfamily. TrmE GTPase family.</text>
</comment>
<dbReference type="RefSeq" id="WP_242935117.1">
    <property type="nucleotide sequence ID" value="NZ_FOWF01000023.1"/>
</dbReference>
<evidence type="ECO:0000259" key="12">
    <source>
        <dbReference type="PROSITE" id="PS51709"/>
    </source>
</evidence>
<dbReference type="EMBL" id="FPBT01000023">
    <property type="protein sequence ID" value="SFU63592.1"/>
    <property type="molecule type" value="Genomic_DNA"/>
</dbReference>
<feature type="binding site" evidence="10">
    <location>
        <position position="85"/>
    </location>
    <ligand>
        <name>(6S)-5-formyl-5,6,7,8-tetrahydrofolate</name>
        <dbReference type="ChEBI" id="CHEBI:57457"/>
    </ligand>
</feature>
<keyword evidence="14" id="KW-1185">Reference proteome</keyword>
<dbReference type="EC" id="3.6.-.-" evidence="10"/>
<dbReference type="Pfam" id="PF01926">
    <property type="entry name" value="MMR_HSR1"/>
    <property type="match status" value="1"/>
</dbReference>
<dbReference type="CDD" id="cd04164">
    <property type="entry name" value="trmE"/>
    <property type="match status" value="1"/>
</dbReference>
<evidence type="ECO:0000256" key="3">
    <source>
        <dbReference type="ARBA" id="ARBA00022694"/>
    </source>
</evidence>
<dbReference type="GO" id="GO:0002098">
    <property type="term" value="P:tRNA wobble uridine modification"/>
    <property type="evidence" value="ECO:0007669"/>
    <property type="project" value="TreeGrafter"/>
</dbReference>
<comment type="subcellular location">
    <subcellularLocation>
        <location evidence="10">Cytoplasm</location>
    </subcellularLocation>
</comment>
<reference evidence="13 14" key="1">
    <citation type="submission" date="2016-10" db="EMBL/GenBank/DDBJ databases">
        <authorList>
            <person name="de Groot N.N."/>
        </authorList>
    </citation>
    <scope>NUCLEOTIDE SEQUENCE [LARGE SCALE GENOMIC DNA]</scope>
    <source>
        <strain evidence="13 14">KHGC13</strain>
    </source>
</reference>
<dbReference type="SUPFAM" id="SSF116878">
    <property type="entry name" value="TrmE connector domain"/>
    <property type="match status" value="1"/>
</dbReference>
<dbReference type="GO" id="GO:0005829">
    <property type="term" value="C:cytosol"/>
    <property type="evidence" value="ECO:0007669"/>
    <property type="project" value="TreeGrafter"/>
</dbReference>
<dbReference type="GO" id="GO:0003924">
    <property type="term" value="F:GTPase activity"/>
    <property type="evidence" value="ECO:0007669"/>
    <property type="project" value="UniProtKB-UniRule"/>
</dbReference>
<dbReference type="NCBIfam" id="NF003661">
    <property type="entry name" value="PRK05291.1-3"/>
    <property type="match status" value="1"/>
</dbReference>
<feature type="domain" description="TrmE-type G" evidence="12">
    <location>
        <begin position="220"/>
        <end position="379"/>
    </location>
</feature>
<feature type="binding site" evidence="10">
    <location>
        <begin position="274"/>
        <end position="277"/>
    </location>
    <ligand>
        <name>GTP</name>
        <dbReference type="ChEBI" id="CHEBI:37565"/>
    </ligand>
</feature>
<keyword evidence="6 10" id="KW-0378">Hydrolase</keyword>
<accession>A0A1I7HS67</accession>
<feature type="binding site" evidence="10">
    <location>
        <position position="254"/>
    </location>
    <ligand>
        <name>K(+)</name>
        <dbReference type="ChEBI" id="CHEBI:29103"/>
    </ligand>
</feature>
<organism evidence="13 14">
    <name type="scientific">Eubacterium pyruvativorans</name>
    <dbReference type="NCBI Taxonomy" id="155865"/>
    <lineage>
        <taxon>Bacteria</taxon>
        <taxon>Bacillati</taxon>
        <taxon>Bacillota</taxon>
        <taxon>Clostridia</taxon>
        <taxon>Eubacteriales</taxon>
        <taxon>Eubacteriaceae</taxon>
        <taxon>Eubacterium</taxon>
    </lineage>
</organism>
<dbReference type="InterPro" id="IPR025867">
    <property type="entry name" value="MnmE_helical"/>
</dbReference>
<sequence length="458" mass="50544">MMEDTIAAISTPFGEGGIGIIRISGEDALLVLEKIFRRPGGRRGMEDRKMTYGHIVDPADGKVVDEVLCVYMKGPKTYTTEDVVEINCHGGIVPLRRTLELVLRSGARSAERGEFTQRAFLGGRLDLTQAEAVMDLIEAKADRTFDVAMGQLEGKLSEKIRDIRKDLMDILVNLTVNIDYPDEDIEIVTYEKLNAALKSAAQKVRTLLDSARTGRIISEGLKVAIIGKPNVGKSSLMNNLLRESRAIVTDIPGTTRDTIQEKLSVKGIPVLLTDTAGIRETEDRIENIGIQRSKASFNEADLVIFMLDSTRPLSGEDEEIIPHVDPSRAVAVLNKVDKGQVITSDQIRERLPGVELIEASMTEETGLEAIEDAIVRRVYQGEVSMSSDSMVTNARQSDFLSKTEKHLRDALRLTDLGEPLEIIELDVQEAYENLGSIIGESVSDDILNEVFSRFCLGK</sequence>
<evidence type="ECO:0000256" key="6">
    <source>
        <dbReference type="ARBA" id="ARBA00022801"/>
    </source>
</evidence>
<keyword evidence="5 10" id="KW-0547">Nucleotide-binding</keyword>
<comment type="function">
    <text evidence="10">Exhibits a very high intrinsic GTPase hydrolysis rate. Involved in the addition of a carboxymethylaminomethyl (cmnm) group at the wobble position (U34) of certain tRNAs, forming tRNA-cmnm(5)s(2)U34.</text>
</comment>
<evidence type="ECO:0000256" key="10">
    <source>
        <dbReference type="HAMAP-Rule" id="MF_00379"/>
    </source>
</evidence>
<feature type="binding site" evidence="10">
    <location>
        <position position="234"/>
    </location>
    <ligand>
        <name>Mg(2+)</name>
        <dbReference type="ChEBI" id="CHEBI:18420"/>
    </ligand>
</feature>
<dbReference type="STRING" id="155865.SAMN05216515_12310"/>
<dbReference type="InterPro" id="IPR004520">
    <property type="entry name" value="GTPase_MnmE"/>
</dbReference>
<feature type="binding site" evidence="10">
    <location>
        <begin position="230"/>
        <end position="235"/>
    </location>
    <ligand>
        <name>GTP</name>
        <dbReference type="ChEBI" id="CHEBI:37565"/>
    </ligand>
</feature>